<organism evidence="3 4">
    <name type="scientific">Rhizoctonia solani</name>
    <dbReference type="NCBI Taxonomy" id="456999"/>
    <lineage>
        <taxon>Eukaryota</taxon>
        <taxon>Fungi</taxon>
        <taxon>Dikarya</taxon>
        <taxon>Basidiomycota</taxon>
        <taxon>Agaricomycotina</taxon>
        <taxon>Agaricomycetes</taxon>
        <taxon>Cantharellales</taxon>
        <taxon>Ceratobasidiaceae</taxon>
        <taxon>Rhizoctonia</taxon>
    </lineage>
</organism>
<dbReference type="InterPro" id="IPR000073">
    <property type="entry name" value="AB_hydrolase_1"/>
</dbReference>
<gene>
    <name evidence="3" type="ORF">RDB_LOCUS198615</name>
</gene>
<evidence type="ECO:0000313" key="3">
    <source>
        <dbReference type="EMBL" id="CAE6541584.1"/>
    </source>
</evidence>
<dbReference type="Proteomes" id="UP000663843">
    <property type="component" value="Unassembled WGS sequence"/>
</dbReference>
<accession>A0A8H3DSY3</accession>
<dbReference type="Pfam" id="PF12697">
    <property type="entry name" value="Abhydrolase_6"/>
    <property type="match status" value="1"/>
</dbReference>
<proteinExistence type="predicted"/>
<dbReference type="EMBL" id="CAJMWT010010298">
    <property type="protein sequence ID" value="CAE6541584.1"/>
    <property type="molecule type" value="Genomic_DNA"/>
</dbReference>
<evidence type="ECO:0000256" key="1">
    <source>
        <dbReference type="SAM" id="MobiDB-lite"/>
    </source>
</evidence>
<feature type="compositionally biased region" description="Basic and acidic residues" evidence="1">
    <location>
        <begin position="453"/>
        <end position="471"/>
    </location>
</feature>
<dbReference type="SUPFAM" id="SSF53474">
    <property type="entry name" value="alpha/beta-Hydrolases"/>
    <property type="match status" value="2"/>
</dbReference>
<dbReference type="PANTHER" id="PTHR47842:SF1">
    <property type="entry name" value="DUF676 DOMAIN-CONTAINING PROTEIN"/>
    <property type="match status" value="1"/>
</dbReference>
<evidence type="ECO:0000313" key="4">
    <source>
        <dbReference type="Proteomes" id="UP000663843"/>
    </source>
</evidence>
<protein>
    <recommendedName>
        <fullName evidence="2">AB hydrolase-1 domain-containing protein</fullName>
    </recommendedName>
</protein>
<dbReference type="AlphaFoldDB" id="A0A8H3DSY3"/>
<comment type="caution">
    <text evidence="3">The sequence shown here is derived from an EMBL/GenBank/DDBJ whole genome shotgun (WGS) entry which is preliminary data.</text>
</comment>
<dbReference type="InterPro" id="IPR029058">
    <property type="entry name" value="AB_hydrolase_fold"/>
</dbReference>
<reference evidence="3" key="1">
    <citation type="submission" date="2021-01" db="EMBL/GenBank/DDBJ databases">
        <authorList>
            <person name="Kaushik A."/>
        </authorList>
    </citation>
    <scope>NUCLEOTIDE SEQUENCE</scope>
    <source>
        <strain evidence="3">AG2-2IIIB</strain>
    </source>
</reference>
<dbReference type="Gene3D" id="3.40.50.1820">
    <property type="entry name" value="alpha/beta hydrolase"/>
    <property type="match status" value="1"/>
</dbReference>
<feature type="region of interest" description="Disordered" evidence="1">
    <location>
        <begin position="449"/>
        <end position="512"/>
    </location>
</feature>
<dbReference type="PANTHER" id="PTHR47842">
    <property type="entry name" value="EXPRESSED PROTEIN"/>
    <property type="match status" value="1"/>
</dbReference>
<feature type="domain" description="AB hydrolase-1" evidence="2">
    <location>
        <begin position="110"/>
        <end position="299"/>
    </location>
</feature>
<name>A0A8H3DSY3_9AGAM</name>
<sequence length="512" mass="54910">MSTSVSQVDPASIPLPITPESEKQLSNINDSQNLPSVEVKSGTSTALVILPPPELVLCIFIHGFKGTESTFGAFPARVGHLIEKVLKVGRGLGENLDDDPVVEPEPATLRPGNVTVECLVFPSYETRGDLLLAKQEAVERFVDWLTAITVQKEVAHHLKGGSGKAKIILCGHSMGGLIAAETLLSIVRWRPDKDTPLWPWIVGIIAFDTPYYGLHPSVFSNSASKAADYVSAAQQAFSAFNSFLPASPKPATQPVRGAITAPPTISQHGRSTSPWATWAPTIGGAIIAGAAAAGTAYWKRNEVAQYGAQVAGVGTWLRDHMQYIGNLWDEEALKLRVDAIMEIVEEGAVTFHNYYTVIPPTKKYPSERTFIILPPKTSLAAHRKAFIPARNALAADEVAAHIGMFEPQTNDGYYSLGLRAAESACGAVAIGRELGSKWDNLVGVGGTGSKQAIQEKEEERIGAKKEEEVQKLDQGQVPPTEAIPPDGRGGVAGRVLRKVSDGPLPQEPEDLN</sequence>
<evidence type="ECO:0000259" key="2">
    <source>
        <dbReference type="Pfam" id="PF12697"/>
    </source>
</evidence>